<evidence type="ECO:0000256" key="1">
    <source>
        <dbReference type="ARBA" id="ARBA00023015"/>
    </source>
</evidence>
<keyword evidence="4" id="KW-0472">Membrane</keyword>
<accession>A0A371IP31</accession>
<dbReference type="RefSeq" id="WP_068911521.1">
    <property type="nucleotide sequence ID" value="NZ_MBEW02000001.1"/>
</dbReference>
<dbReference type="EMBL" id="MBEW02000001">
    <property type="protein sequence ID" value="RDY22196.1"/>
    <property type="molecule type" value="Genomic_DNA"/>
</dbReference>
<protein>
    <submittedName>
        <fullName evidence="6">AraC family transcriptional regulator</fullName>
    </submittedName>
</protein>
<sequence>MLKIASENKIKNIIIGIVMGFVLIFSFTIIWLFNSFKEISLNSISDAHNSFARELDYIYDTVNTFVFDYGNYVFDTESVQNLMMERFYSSKSIHENERKHILETIKKFDFVQDVYILNDFNGYVFSTNDKYSEVHISNLKNYFIKDLFIHRSGIKSDVPILCHSNNKFEDDYYAFVFYAKNEQNYPLPGMLILTVSSNWYKKTLLLDDTIDNMLILDSTGNILVASSDVMADSYTNDDIKKLLSVPSNSYLEDKKTGYTTFSYSYDNDKNKYIRSSKLENLLPKLVRIQNIFYFVLFVLLLVFISMLFILISYTILPFFQMNDTIKAIKNTQQYNNQAVHNDNTDTPVKVSSLKEELGDVLIHSKRINLNLVLYDILVESVAPDATLLFSDITAVDLSEKSGFGLMLIQASHRKDIYLAIQNEYPNHIVSKYSNTYWLCGIFNDYEDYLRCQELIYQNLGVRCFLSTLFKDFSTLIEHKNNLFELNQLSVMLADETNIIEEKLICEKLSNNPVDSKDYTYLKARLKTGNVDAFYKKWEQTVDLLKNRRYDVVQYVYNRCKNIVLSCMKEINGDTEGYKLNSKIEEFDKIEDLYRVFDDFLPIIENYFKEKSAQKTASLTDNIIEYIEQNYLDKNLSAKTISDKFDMNTAYINRLFKNKTGKSIGDYINYYRIDKAKVLLKDSDLTIEELALSLGFSNKKYFYVLFKKITAMTPNEYRINT</sequence>
<keyword evidence="4" id="KW-1133">Transmembrane helix</keyword>
<dbReference type="PROSITE" id="PS01124">
    <property type="entry name" value="HTH_ARAC_FAMILY_2"/>
    <property type="match status" value="1"/>
</dbReference>
<feature type="transmembrane region" description="Helical" evidence="4">
    <location>
        <begin position="291"/>
        <end position="316"/>
    </location>
</feature>
<comment type="caution">
    <text evidence="6">The sequence shown here is derived from an EMBL/GenBank/DDBJ whole genome shotgun (WGS) entry which is preliminary data.</text>
</comment>
<keyword evidence="2" id="KW-0238">DNA-binding</keyword>
<dbReference type="InterPro" id="IPR018060">
    <property type="entry name" value="HTH_AraC"/>
</dbReference>
<dbReference type="Proteomes" id="UP000093352">
    <property type="component" value="Unassembled WGS sequence"/>
</dbReference>
<evidence type="ECO:0000313" key="7">
    <source>
        <dbReference type="Proteomes" id="UP000093352"/>
    </source>
</evidence>
<evidence type="ECO:0000313" key="6">
    <source>
        <dbReference type="EMBL" id="RDY22196.1"/>
    </source>
</evidence>
<evidence type="ECO:0000256" key="2">
    <source>
        <dbReference type="ARBA" id="ARBA00023125"/>
    </source>
</evidence>
<dbReference type="SMART" id="SM00342">
    <property type="entry name" value="HTH_ARAC"/>
    <property type="match status" value="1"/>
</dbReference>
<evidence type="ECO:0000256" key="4">
    <source>
        <dbReference type="SAM" id="Phobius"/>
    </source>
</evidence>
<dbReference type="InterPro" id="IPR009057">
    <property type="entry name" value="Homeodomain-like_sf"/>
</dbReference>
<keyword evidence="4" id="KW-0812">Transmembrane</keyword>
<gene>
    <name evidence="6" type="ORF">BBG48_000310</name>
</gene>
<dbReference type="GO" id="GO:0043565">
    <property type="term" value="F:sequence-specific DNA binding"/>
    <property type="evidence" value="ECO:0007669"/>
    <property type="project" value="InterPro"/>
</dbReference>
<evidence type="ECO:0000259" key="5">
    <source>
        <dbReference type="PROSITE" id="PS01124"/>
    </source>
</evidence>
<dbReference type="PANTHER" id="PTHR43280:SF2">
    <property type="entry name" value="HTH-TYPE TRANSCRIPTIONAL REGULATOR EXSA"/>
    <property type="match status" value="1"/>
</dbReference>
<name>A0A371IP31_9FIRM</name>
<dbReference type="InterPro" id="IPR018062">
    <property type="entry name" value="HTH_AraC-typ_CS"/>
</dbReference>
<reference evidence="6 7" key="1">
    <citation type="journal article" date="2016" name="Genome Announc.">
        <title>Draft Genome Sequence of Criibacterium bergeronii gen. nov., sp. nov., Strain CCRI-22567T, Isolated from a Vaginal Sample from a Woman with Bacterial Vaginosis.</title>
        <authorList>
            <person name="Maheux A.F."/>
            <person name="Berube E."/>
            <person name="Boudreau D.K."/>
            <person name="Raymond F."/>
            <person name="Corbeil J."/>
            <person name="Roy P.H."/>
            <person name="Boissinot M."/>
            <person name="Omar R.F."/>
        </authorList>
    </citation>
    <scope>NUCLEOTIDE SEQUENCE [LARGE SCALE GENOMIC DNA]</scope>
    <source>
        <strain evidence="6 7">CCRI-22567</strain>
    </source>
</reference>
<keyword evidence="7" id="KW-1185">Reference proteome</keyword>
<dbReference type="AlphaFoldDB" id="A0A371IP31"/>
<dbReference type="PANTHER" id="PTHR43280">
    <property type="entry name" value="ARAC-FAMILY TRANSCRIPTIONAL REGULATOR"/>
    <property type="match status" value="1"/>
</dbReference>
<feature type="domain" description="HTH araC/xylS-type" evidence="5">
    <location>
        <begin position="620"/>
        <end position="719"/>
    </location>
</feature>
<dbReference type="SUPFAM" id="SSF46689">
    <property type="entry name" value="Homeodomain-like"/>
    <property type="match status" value="1"/>
</dbReference>
<dbReference type="GO" id="GO:0003700">
    <property type="term" value="F:DNA-binding transcription factor activity"/>
    <property type="evidence" value="ECO:0007669"/>
    <property type="project" value="InterPro"/>
</dbReference>
<dbReference type="Gene3D" id="1.10.10.60">
    <property type="entry name" value="Homeodomain-like"/>
    <property type="match status" value="2"/>
</dbReference>
<dbReference type="PROSITE" id="PS00041">
    <property type="entry name" value="HTH_ARAC_FAMILY_1"/>
    <property type="match status" value="1"/>
</dbReference>
<evidence type="ECO:0000256" key="3">
    <source>
        <dbReference type="ARBA" id="ARBA00023163"/>
    </source>
</evidence>
<dbReference type="STRING" id="1871336.BBG48_00605"/>
<dbReference type="Pfam" id="PF12833">
    <property type="entry name" value="HTH_18"/>
    <property type="match status" value="1"/>
</dbReference>
<keyword evidence="3" id="KW-0804">Transcription</keyword>
<feature type="transmembrane region" description="Helical" evidence="4">
    <location>
        <begin position="12"/>
        <end position="33"/>
    </location>
</feature>
<keyword evidence="1" id="KW-0805">Transcription regulation</keyword>
<organism evidence="6 7">
    <name type="scientific">Criibacterium bergeronii</name>
    <dbReference type="NCBI Taxonomy" id="1871336"/>
    <lineage>
        <taxon>Bacteria</taxon>
        <taxon>Bacillati</taxon>
        <taxon>Bacillota</taxon>
        <taxon>Clostridia</taxon>
        <taxon>Peptostreptococcales</taxon>
        <taxon>Filifactoraceae</taxon>
        <taxon>Criibacterium</taxon>
    </lineage>
</organism>
<proteinExistence type="predicted"/>